<dbReference type="GeneID" id="89970285"/>
<evidence type="ECO:0000313" key="2">
    <source>
        <dbReference type="EMBL" id="KAK5053099.1"/>
    </source>
</evidence>
<keyword evidence="3" id="KW-1185">Reference proteome</keyword>
<feature type="transmembrane region" description="Helical" evidence="1">
    <location>
        <begin position="492"/>
        <end position="515"/>
    </location>
</feature>
<organism evidence="2 3">
    <name type="scientific">Exophiala bonariae</name>
    <dbReference type="NCBI Taxonomy" id="1690606"/>
    <lineage>
        <taxon>Eukaryota</taxon>
        <taxon>Fungi</taxon>
        <taxon>Dikarya</taxon>
        <taxon>Ascomycota</taxon>
        <taxon>Pezizomycotina</taxon>
        <taxon>Eurotiomycetes</taxon>
        <taxon>Chaetothyriomycetidae</taxon>
        <taxon>Chaetothyriales</taxon>
        <taxon>Herpotrichiellaceae</taxon>
        <taxon>Exophiala</taxon>
    </lineage>
</organism>
<dbReference type="AlphaFoldDB" id="A0AAV9NA86"/>
<keyword evidence="1" id="KW-0812">Transmembrane</keyword>
<reference evidence="2 3" key="1">
    <citation type="submission" date="2023-08" db="EMBL/GenBank/DDBJ databases">
        <title>Black Yeasts Isolated from many extreme environments.</title>
        <authorList>
            <person name="Coleine C."/>
            <person name="Stajich J.E."/>
            <person name="Selbmann L."/>
        </authorList>
    </citation>
    <scope>NUCLEOTIDE SEQUENCE [LARGE SCALE GENOMIC DNA]</scope>
    <source>
        <strain evidence="2 3">CCFEE 5792</strain>
    </source>
</reference>
<feature type="transmembrane region" description="Helical" evidence="1">
    <location>
        <begin position="140"/>
        <end position="164"/>
    </location>
</feature>
<sequence>MKDALYETITPADSTNVPPGQPGRKLFSSAGWIRWYLLGAIVYAAGAIAAAVWILLGPRLNNVEVVLRVFNVQVKQLYSSLALSCLLTPAAIIIRRLAYDIALLQPLAIASAMPMRLSHLDAAMDPGLWAAIQLRPYSGLATFSQIFLLICGATLVPVGTLMLTTGQFNPPAERTAVVGMPILTQTPFVNVNDTTGLPTVMDIFDADRLAQDLFVQPVVNTVVGVITQQMGKLSLVNQTLGPIPSANFTYEDGVIYHGVVTYTWRGGCAFTNETKVNIEGEPFGESGQTFNATIDFPDDSLPPRQITFPQFVMYNTTVPGADGLEKNNFVSYFVVGGVGNYTVNWNSLPRGTTRTDRAWISSFKCTPSFEWNIASCTYKNGSMTSCMPTPGKNVTLLDEASLNLLPAYFTRLPGIITELDLGLGNRPLISVPTLADLHYDPIYVRACQPQDFDKVYGLFAQSIAAITSAGYIGSAEVPTSLLPTSRVYIARIYIIAIVLFILIMAPAIAIIDMLVMTRRGWPLHKATFLTIANAVRGPWWDKLMWGYCALSPEELQATPELAKTYVMFGADETCPQHVGLARDVTPIEKERLYFGIDKEKLT</sequence>
<accession>A0AAV9NA86</accession>
<evidence type="ECO:0000313" key="3">
    <source>
        <dbReference type="Proteomes" id="UP001358417"/>
    </source>
</evidence>
<keyword evidence="1" id="KW-0472">Membrane</keyword>
<proteinExistence type="predicted"/>
<keyword evidence="1" id="KW-1133">Transmembrane helix</keyword>
<dbReference type="EMBL" id="JAVRRD010000012">
    <property type="protein sequence ID" value="KAK5053099.1"/>
    <property type="molecule type" value="Genomic_DNA"/>
</dbReference>
<protein>
    <submittedName>
        <fullName evidence="2">Uncharacterized protein</fullName>
    </submittedName>
</protein>
<name>A0AAV9NA86_9EURO</name>
<feature type="transmembrane region" description="Helical" evidence="1">
    <location>
        <begin position="35"/>
        <end position="56"/>
    </location>
</feature>
<feature type="transmembrane region" description="Helical" evidence="1">
    <location>
        <begin position="455"/>
        <end position="472"/>
    </location>
</feature>
<feature type="transmembrane region" description="Helical" evidence="1">
    <location>
        <begin position="76"/>
        <end position="94"/>
    </location>
</feature>
<comment type="caution">
    <text evidence="2">The sequence shown here is derived from an EMBL/GenBank/DDBJ whole genome shotgun (WGS) entry which is preliminary data.</text>
</comment>
<dbReference type="RefSeq" id="XP_064706541.1">
    <property type="nucleotide sequence ID" value="XM_064845687.1"/>
</dbReference>
<gene>
    <name evidence="2" type="ORF">LTR84_002073</name>
</gene>
<dbReference type="Proteomes" id="UP001358417">
    <property type="component" value="Unassembled WGS sequence"/>
</dbReference>
<evidence type="ECO:0000256" key="1">
    <source>
        <dbReference type="SAM" id="Phobius"/>
    </source>
</evidence>